<evidence type="ECO:0000313" key="3">
    <source>
        <dbReference type="Proteomes" id="UP001302321"/>
    </source>
</evidence>
<organism evidence="2 3">
    <name type="scientific">Triangularia setosa</name>
    <dbReference type="NCBI Taxonomy" id="2587417"/>
    <lineage>
        <taxon>Eukaryota</taxon>
        <taxon>Fungi</taxon>
        <taxon>Dikarya</taxon>
        <taxon>Ascomycota</taxon>
        <taxon>Pezizomycotina</taxon>
        <taxon>Sordariomycetes</taxon>
        <taxon>Sordariomycetidae</taxon>
        <taxon>Sordariales</taxon>
        <taxon>Podosporaceae</taxon>
        <taxon>Triangularia</taxon>
    </lineage>
</organism>
<dbReference type="EMBL" id="MU866131">
    <property type="protein sequence ID" value="KAK4178740.1"/>
    <property type="molecule type" value="Genomic_DNA"/>
</dbReference>
<comment type="caution">
    <text evidence="2">The sequence shown here is derived from an EMBL/GenBank/DDBJ whole genome shotgun (WGS) entry which is preliminary data.</text>
</comment>
<sequence>MMAMEICFACCCFDIISFFFFFWVGRSLKKKTNDTHDTFLFNMCRNCIIPILCTSFQLFLAPGIYI</sequence>
<evidence type="ECO:0000256" key="1">
    <source>
        <dbReference type="SAM" id="Phobius"/>
    </source>
</evidence>
<feature type="transmembrane region" description="Helical" evidence="1">
    <location>
        <begin position="6"/>
        <end position="25"/>
    </location>
</feature>
<dbReference type="Proteomes" id="UP001302321">
    <property type="component" value="Unassembled WGS sequence"/>
</dbReference>
<keyword evidence="3" id="KW-1185">Reference proteome</keyword>
<proteinExistence type="predicted"/>
<protein>
    <submittedName>
        <fullName evidence="2">Uncharacterized protein</fullName>
    </submittedName>
</protein>
<reference evidence="2" key="1">
    <citation type="journal article" date="2023" name="Mol. Phylogenet. Evol.">
        <title>Genome-scale phylogeny and comparative genomics of the fungal order Sordariales.</title>
        <authorList>
            <person name="Hensen N."/>
            <person name="Bonometti L."/>
            <person name="Westerberg I."/>
            <person name="Brannstrom I.O."/>
            <person name="Guillou S."/>
            <person name="Cros-Aarteil S."/>
            <person name="Calhoun S."/>
            <person name="Haridas S."/>
            <person name="Kuo A."/>
            <person name="Mondo S."/>
            <person name="Pangilinan J."/>
            <person name="Riley R."/>
            <person name="LaButti K."/>
            <person name="Andreopoulos B."/>
            <person name="Lipzen A."/>
            <person name="Chen C."/>
            <person name="Yan M."/>
            <person name="Daum C."/>
            <person name="Ng V."/>
            <person name="Clum A."/>
            <person name="Steindorff A."/>
            <person name="Ohm R.A."/>
            <person name="Martin F."/>
            <person name="Silar P."/>
            <person name="Natvig D.O."/>
            <person name="Lalanne C."/>
            <person name="Gautier V."/>
            <person name="Ament-Velasquez S.L."/>
            <person name="Kruys A."/>
            <person name="Hutchinson M.I."/>
            <person name="Powell A.J."/>
            <person name="Barry K."/>
            <person name="Miller A.N."/>
            <person name="Grigoriev I.V."/>
            <person name="Debuchy R."/>
            <person name="Gladieux P."/>
            <person name="Hiltunen Thoren M."/>
            <person name="Johannesson H."/>
        </authorList>
    </citation>
    <scope>NUCLEOTIDE SEQUENCE</scope>
    <source>
        <strain evidence="2">CBS 892.96</strain>
    </source>
</reference>
<dbReference type="AlphaFoldDB" id="A0AAN6WBF3"/>
<evidence type="ECO:0000313" key="2">
    <source>
        <dbReference type="EMBL" id="KAK4178740.1"/>
    </source>
</evidence>
<reference evidence="2" key="2">
    <citation type="submission" date="2023-05" db="EMBL/GenBank/DDBJ databases">
        <authorList>
            <consortium name="Lawrence Berkeley National Laboratory"/>
            <person name="Steindorff A."/>
            <person name="Hensen N."/>
            <person name="Bonometti L."/>
            <person name="Westerberg I."/>
            <person name="Brannstrom I.O."/>
            <person name="Guillou S."/>
            <person name="Cros-Aarteil S."/>
            <person name="Calhoun S."/>
            <person name="Haridas S."/>
            <person name="Kuo A."/>
            <person name="Mondo S."/>
            <person name="Pangilinan J."/>
            <person name="Riley R."/>
            <person name="Labutti K."/>
            <person name="Andreopoulos B."/>
            <person name="Lipzen A."/>
            <person name="Chen C."/>
            <person name="Yanf M."/>
            <person name="Daum C."/>
            <person name="Ng V."/>
            <person name="Clum A."/>
            <person name="Ohm R."/>
            <person name="Martin F."/>
            <person name="Silar P."/>
            <person name="Natvig D."/>
            <person name="Lalanne C."/>
            <person name="Gautier V."/>
            <person name="Ament-Velasquez S.L."/>
            <person name="Kruys A."/>
            <person name="Hutchinson M.I."/>
            <person name="Powell A.J."/>
            <person name="Barry K."/>
            <person name="Miller A.N."/>
            <person name="Grigoriev I.V."/>
            <person name="Debuchy R."/>
            <person name="Gladieux P."/>
            <person name="Thoren M.H."/>
            <person name="Johannesson H."/>
        </authorList>
    </citation>
    <scope>NUCLEOTIDE SEQUENCE</scope>
    <source>
        <strain evidence="2">CBS 892.96</strain>
    </source>
</reference>
<keyword evidence="1" id="KW-0812">Transmembrane</keyword>
<gene>
    <name evidence="2" type="ORF">QBC36DRAFT_95687</name>
</gene>
<name>A0AAN6WBF3_9PEZI</name>
<keyword evidence="1" id="KW-1133">Transmembrane helix</keyword>
<accession>A0AAN6WBF3</accession>
<keyword evidence="1" id="KW-0472">Membrane</keyword>
<feature type="transmembrane region" description="Helical" evidence="1">
    <location>
        <begin position="46"/>
        <end position="65"/>
    </location>
</feature>